<evidence type="ECO:0000313" key="6">
    <source>
        <dbReference type="EMBL" id="ANG63392.1"/>
    </source>
</evidence>
<dbReference type="GO" id="GO:0003700">
    <property type="term" value="F:DNA-binding transcription factor activity"/>
    <property type="evidence" value="ECO:0007669"/>
    <property type="project" value="InterPro"/>
</dbReference>
<keyword evidence="2" id="KW-0805">Transcription regulation</keyword>
<evidence type="ECO:0000256" key="3">
    <source>
        <dbReference type="ARBA" id="ARBA00023125"/>
    </source>
</evidence>
<organism evidence="6 7">
    <name type="scientific">Marinobacterium aestuarii</name>
    <dbReference type="NCBI Taxonomy" id="1821621"/>
    <lineage>
        <taxon>Bacteria</taxon>
        <taxon>Pseudomonadati</taxon>
        <taxon>Pseudomonadota</taxon>
        <taxon>Gammaproteobacteria</taxon>
        <taxon>Oceanospirillales</taxon>
        <taxon>Oceanospirillaceae</taxon>
        <taxon>Marinobacterium</taxon>
    </lineage>
</organism>
<evidence type="ECO:0000259" key="5">
    <source>
        <dbReference type="PROSITE" id="PS50931"/>
    </source>
</evidence>
<gene>
    <name evidence="6" type="ORF">A8C75_13545</name>
</gene>
<dbReference type="InterPro" id="IPR005119">
    <property type="entry name" value="LysR_subst-bd"/>
</dbReference>
<dbReference type="FunFam" id="1.10.10.10:FF:000001">
    <property type="entry name" value="LysR family transcriptional regulator"/>
    <property type="match status" value="1"/>
</dbReference>
<dbReference type="PANTHER" id="PTHR30537">
    <property type="entry name" value="HTH-TYPE TRANSCRIPTIONAL REGULATOR"/>
    <property type="match status" value="1"/>
</dbReference>
<dbReference type="InterPro" id="IPR036388">
    <property type="entry name" value="WH-like_DNA-bd_sf"/>
</dbReference>
<comment type="similarity">
    <text evidence="1">Belongs to the LysR transcriptional regulatory family.</text>
</comment>
<evidence type="ECO:0000313" key="7">
    <source>
        <dbReference type="Proteomes" id="UP000078070"/>
    </source>
</evidence>
<dbReference type="InterPro" id="IPR036390">
    <property type="entry name" value="WH_DNA-bd_sf"/>
</dbReference>
<dbReference type="Gene3D" id="3.40.190.290">
    <property type="match status" value="1"/>
</dbReference>
<evidence type="ECO:0000256" key="2">
    <source>
        <dbReference type="ARBA" id="ARBA00023015"/>
    </source>
</evidence>
<dbReference type="Proteomes" id="UP000078070">
    <property type="component" value="Chromosome"/>
</dbReference>
<keyword evidence="7" id="KW-1185">Reference proteome</keyword>
<feature type="domain" description="HTH lysR-type" evidence="5">
    <location>
        <begin position="1"/>
        <end position="59"/>
    </location>
</feature>
<name>A0A1A9EZX6_9GAMM</name>
<dbReference type="Gene3D" id="1.10.10.10">
    <property type="entry name" value="Winged helix-like DNA-binding domain superfamily/Winged helix DNA-binding domain"/>
    <property type="match status" value="1"/>
</dbReference>
<dbReference type="RefSeq" id="WP_067383287.1">
    <property type="nucleotide sequence ID" value="NZ_CP015839.1"/>
</dbReference>
<dbReference type="InterPro" id="IPR000847">
    <property type="entry name" value="LysR_HTH_N"/>
</dbReference>
<sequence length="306" mass="34323">MSNISELYFFVTLSRNQSLAAAARDLDITPSAVTKRLALMEKRLGVRLVNRTTRKISLTTEGEIYLSRAVLILSDIDEMELLVSNRKETPGGLLRVNAPLGFGRRYLSPVVSEFIKLYPEVEVQLTLTDAPVNLPDKSIDVVIRFGDIPDSRLVARKVADNRRLLCAAPSYLAQHGRPNSAAELSGHNCIVLRQNNQSSSLWRLTRGDRTESIKVHTRLSTNDGEVALKWALDGHGILMRAEWDLAKYVRSGRLELLLEDYSTPPADIYAVYLEKANLSAKVAVFVDYLRESFLIENAGKIKRALW</sequence>
<dbReference type="GO" id="GO:0043565">
    <property type="term" value="F:sequence-specific DNA binding"/>
    <property type="evidence" value="ECO:0007669"/>
    <property type="project" value="TreeGrafter"/>
</dbReference>
<dbReference type="STRING" id="1821621.A8C75_13545"/>
<evidence type="ECO:0000256" key="1">
    <source>
        <dbReference type="ARBA" id="ARBA00009437"/>
    </source>
</evidence>
<accession>A0A1A9EZX6</accession>
<dbReference type="EMBL" id="CP015839">
    <property type="protein sequence ID" value="ANG63392.1"/>
    <property type="molecule type" value="Genomic_DNA"/>
</dbReference>
<keyword evidence="3" id="KW-0238">DNA-binding</keyword>
<dbReference type="GO" id="GO:0006351">
    <property type="term" value="P:DNA-templated transcription"/>
    <property type="evidence" value="ECO:0007669"/>
    <property type="project" value="TreeGrafter"/>
</dbReference>
<dbReference type="Pfam" id="PF03466">
    <property type="entry name" value="LysR_substrate"/>
    <property type="match status" value="1"/>
</dbReference>
<protein>
    <submittedName>
        <fullName evidence="6">LysR family transcriptional regulator</fullName>
    </submittedName>
</protein>
<dbReference type="SUPFAM" id="SSF46785">
    <property type="entry name" value="Winged helix' DNA-binding domain"/>
    <property type="match status" value="1"/>
</dbReference>
<reference evidence="6 7" key="2">
    <citation type="journal article" date="2018" name="Int. J. Syst. Evol. Microbiol.">
        <title>Marinobacterium aestuarii sp. nov., a benzene-degrading marine bacterium isolated from estuary sediment.</title>
        <authorList>
            <person name="Bae S.S."/>
            <person name="Jung J."/>
            <person name="Chung D."/>
            <person name="Baek K."/>
        </authorList>
    </citation>
    <scope>NUCLEOTIDE SEQUENCE [LARGE SCALE GENOMIC DNA]</scope>
    <source>
        <strain evidence="6 7">ST58-10</strain>
    </source>
</reference>
<dbReference type="InterPro" id="IPR058163">
    <property type="entry name" value="LysR-type_TF_proteobact-type"/>
</dbReference>
<keyword evidence="4" id="KW-0804">Transcription</keyword>
<evidence type="ECO:0000256" key="4">
    <source>
        <dbReference type="ARBA" id="ARBA00023163"/>
    </source>
</evidence>
<dbReference type="FunFam" id="3.40.190.290:FF:000001">
    <property type="entry name" value="Transcriptional regulator, LysR family"/>
    <property type="match status" value="1"/>
</dbReference>
<proteinExistence type="inferred from homology"/>
<dbReference type="AlphaFoldDB" id="A0A1A9EZX6"/>
<dbReference type="SUPFAM" id="SSF53850">
    <property type="entry name" value="Periplasmic binding protein-like II"/>
    <property type="match status" value="1"/>
</dbReference>
<dbReference type="PROSITE" id="PS50931">
    <property type="entry name" value="HTH_LYSR"/>
    <property type="match status" value="1"/>
</dbReference>
<dbReference type="OrthoDB" id="9815676at2"/>
<dbReference type="Pfam" id="PF00126">
    <property type="entry name" value="HTH_1"/>
    <property type="match status" value="1"/>
</dbReference>
<dbReference type="CDD" id="cd08479">
    <property type="entry name" value="PBP2_CrgA_like_9"/>
    <property type="match status" value="1"/>
</dbReference>
<dbReference type="KEGG" id="mars:A8C75_13545"/>
<dbReference type="PANTHER" id="PTHR30537:SF5">
    <property type="entry name" value="HTH-TYPE TRANSCRIPTIONAL ACTIVATOR TTDR-RELATED"/>
    <property type="match status" value="1"/>
</dbReference>
<reference evidence="7" key="1">
    <citation type="submission" date="2016-05" db="EMBL/GenBank/DDBJ databases">
        <authorList>
            <person name="Baek K."/>
            <person name="Yang S.-J."/>
        </authorList>
    </citation>
    <scope>NUCLEOTIDE SEQUENCE [LARGE SCALE GENOMIC DNA]</scope>
    <source>
        <strain evidence="7">ST58-10</strain>
    </source>
</reference>